<proteinExistence type="predicted"/>
<evidence type="ECO:0000313" key="2">
    <source>
        <dbReference type="Proteomes" id="UP001056120"/>
    </source>
</evidence>
<protein>
    <submittedName>
        <fullName evidence="1">Uncharacterized protein</fullName>
    </submittedName>
</protein>
<dbReference type="EMBL" id="CM042033">
    <property type="protein sequence ID" value="KAI3774151.1"/>
    <property type="molecule type" value="Genomic_DNA"/>
</dbReference>
<organism evidence="1 2">
    <name type="scientific">Smallanthus sonchifolius</name>
    <dbReference type="NCBI Taxonomy" id="185202"/>
    <lineage>
        <taxon>Eukaryota</taxon>
        <taxon>Viridiplantae</taxon>
        <taxon>Streptophyta</taxon>
        <taxon>Embryophyta</taxon>
        <taxon>Tracheophyta</taxon>
        <taxon>Spermatophyta</taxon>
        <taxon>Magnoliopsida</taxon>
        <taxon>eudicotyledons</taxon>
        <taxon>Gunneridae</taxon>
        <taxon>Pentapetalae</taxon>
        <taxon>asterids</taxon>
        <taxon>campanulids</taxon>
        <taxon>Asterales</taxon>
        <taxon>Asteraceae</taxon>
        <taxon>Asteroideae</taxon>
        <taxon>Heliantheae alliance</taxon>
        <taxon>Millerieae</taxon>
        <taxon>Smallanthus</taxon>
    </lineage>
</organism>
<accession>A0ACB9FTK1</accession>
<reference evidence="2" key="1">
    <citation type="journal article" date="2022" name="Mol. Ecol. Resour.">
        <title>The genomes of chicory, endive, great burdock and yacon provide insights into Asteraceae palaeo-polyploidization history and plant inulin production.</title>
        <authorList>
            <person name="Fan W."/>
            <person name="Wang S."/>
            <person name="Wang H."/>
            <person name="Wang A."/>
            <person name="Jiang F."/>
            <person name="Liu H."/>
            <person name="Zhao H."/>
            <person name="Xu D."/>
            <person name="Zhang Y."/>
        </authorList>
    </citation>
    <scope>NUCLEOTIDE SEQUENCE [LARGE SCALE GENOMIC DNA]</scope>
    <source>
        <strain evidence="2">cv. Yunnan</strain>
    </source>
</reference>
<sequence length="270" mass="29812">MYNSHAPPYSKSGRFAGMPAPHVPTPFVCNLSADNYIQTSDSDSFASCAESDCAGSKDDCDESSSKGNVLNELESDECNNMSVSKPDICEHIENLYFGSVPSKHESLRNAISKFKNALPFFPKYVNAMSCIANFKSAGVVVTDIPQETMSNLEFFRLKEDQSLQERNIEERVTSSSDVSTSQSYSSSCDDNYQAKPTFDKGQLRRTGDNIWHVDSGCSRHMTGYFSLLQDYYPMDGDFDAFADNPRGGKIEGQGTVSNGVNSLENVNFFP</sequence>
<gene>
    <name evidence="1" type="ORF">L1987_48695</name>
</gene>
<keyword evidence="2" id="KW-1185">Reference proteome</keyword>
<dbReference type="Proteomes" id="UP001056120">
    <property type="component" value="Linkage Group LG16"/>
</dbReference>
<comment type="caution">
    <text evidence="1">The sequence shown here is derived from an EMBL/GenBank/DDBJ whole genome shotgun (WGS) entry which is preliminary data.</text>
</comment>
<name>A0ACB9FTK1_9ASTR</name>
<reference evidence="1 2" key="2">
    <citation type="journal article" date="2022" name="Mol. Ecol. Resour.">
        <title>The genomes of chicory, endive, great burdock and yacon provide insights into Asteraceae paleo-polyploidization history and plant inulin production.</title>
        <authorList>
            <person name="Fan W."/>
            <person name="Wang S."/>
            <person name="Wang H."/>
            <person name="Wang A."/>
            <person name="Jiang F."/>
            <person name="Liu H."/>
            <person name="Zhao H."/>
            <person name="Xu D."/>
            <person name="Zhang Y."/>
        </authorList>
    </citation>
    <scope>NUCLEOTIDE SEQUENCE [LARGE SCALE GENOMIC DNA]</scope>
    <source>
        <strain evidence="2">cv. Yunnan</strain>
        <tissue evidence="1">Leaves</tissue>
    </source>
</reference>
<evidence type="ECO:0000313" key="1">
    <source>
        <dbReference type="EMBL" id="KAI3774151.1"/>
    </source>
</evidence>